<keyword evidence="3" id="KW-1185">Reference proteome</keyword>
<reference evidence="2 3" key="1">
    <citation type="submission" date="2023-07" db="EMBL/GenBank/DDBJ databases">
        <title>Sorghum-associated microbial communities from plants grown in Nebraska, USA.</title>
        <authorList>
            <person name="Schachtman D."/>
        </authorList>
    </citation>
    <scope>NUCLEOTIDE SEQUENCE [LARGE SCALE GENOMIC DNA]</scope>
    <source>
        <strain evidence="2 3">BE187</strain>
    </source>
</reference>
<accession>A0ABU1VNC5</accession>
<proteinExistence type="predicted"/>
<dbReference type="RefSeq" id="WP_310053115.1">
    <property type="nucleotide sequence ID" value="NZ_JAVDVW010000001.1"/>
</dbReference>
<protein>
    <submittedName>
        <fullName evidence="2">Uncharacterized protein</fullName>
    </submittedName>
</protein>
<sequence>MDAKETPGLGAGVQGNTPHEDRSDATATVAPAPLQEFPVLLASVRFPGRVAAIRRASTRDEAMRAVMAFAYAGMFVRHVTGAYNPMTRDAIANEAWTYVRMSPAAKEVRSIDVAAIVTFMDDVARERCGP</sequence>
<evidence type="ECO:0000313" key="3">
    <source>
        <dbReference type="Proteomes" id="UP001267878"/>
    </source>
</evidence>
<dbReference type="EMBL" id="JAVDVW010000001">
    <property type="protein sequence ID" value="MDR7098982.1"/>
    <property type="molecule type" value="Genomic_DNA"/>
</dbReference>
<name>A0ABU1VNC5_9GAMM</name>
<feature type="region of interest" description="Disordered" evidence="1">
    <location>
        <begin position="1"/>
        <end position="29"/>
    </location>
</feature>
<dbReference type="Proteomes" id="UP001267878">
    <property type="component" value="Unassembled WGS sequence"/>
</dbReference>
<comment type="caution">
    <text evidence="2">The sequence shown here is derived from an EMBL/GenBank/DDBJ whole genome shotgun (WGS) entry which is preliminary data.</text>
</comment>
<evidence type="ECO:0000256" key="1">
    <source>
        <dbReference type="SAM" id="MobiDB-lite"/>
    </source>
</evidence>
<evidence type="ECO:0000313" key="2">
    <source>
        <dbReference type="EMBL" id="MDR7098982.1"/>
    </source>
</evidence>
<organism evidence="2 3">
    <name type="scientific">Agrilutibacter niabensis</name>
    <dbReference type="NCBI Taxonomy" id="380628"/>
    <lineage>
        <taxon>Bacteria</taxon>
        <taxon>Pseudomonadati</taxon>
        <taxon>Pseudomonadota</taxon>
        <taxon>Gammaproteobacteria</taxon>
        <taxon>Lysobacterales</taxon>
        <taxon>Lysobacteraceae</taxon>
        <taxon>Agrilutibacter</taxon>
    </lineage>
</organism>
<gene>
    <name evidence="2" type="ORF">J2X04_001329</name>
</gene>